<dbReference type="PROSITE" id="PS50125">
    <property type="entry name" value="GUANYLATE_CYCLASE_2"/>
    <property type="match status" value="1"/>
</dbReference>
<evidence type="ECO:0000259" key="17">
    <source>
        <dbReference type="PROSITE" id="PS50011"/>
    </source>
</evidence>
<dbReference type="SMART" id="SM00044">
    <property type="entry name" value="CYCc"/>
    <property type="match status" value="1"/>
</dbReference>
<evidence type="ECO:0000256" key="9">
    <source>
        <dbReference type="ARBA" id="ARBA00023170"/>
    </source>
</evidence>
<dbReference type="Pfam" id="PF07714">
    <property type="entry name" value="PK_Tyr_Ser-Thr"/>
    <property type="match status" value="1"/>
</dbReference>
<dbReference type="EC" id="4.6.1.2" evidence="15"/>
<evidence type="ECO:0000256" key="5">
    <source>
        <dbReference type="ARBA" id="ARBA00022741"/>
    </source>
</evidence>
<evidence type="ECO:0000256" key="10">
    <source>
        <dbReference type="ARBA" id="ARBA00023180"/>
    </source>
</evidence>
<keyword evidence="9" id="KW-0675">Receptor</keyword>
<keyword evidence="20" id="KW-1185">Reference proteome</keyword>
<reference evidence="19" key="2">
    <citation type="submission" date="2025-08" db="UniProtKB">
        <authorList>
            <consortium name="Ensembl"/>
        </authorList>
    </citation>
    <scope>IDENTIFICATION</scope>
</reference>
<dbReference type="InterPro" id="IPR050401">
    <property type="entry name" value="Cyclic_nucleotide_synthase"/>
</dbReference>
<evidence type="ECO:0000256" key="8">
    <source>
        <dbReference type="ARBA" id="ARBA00023136"/>
    </source>
</evidence>
<dbReference type="GO" id="GO:0007168">
    <property type="term" value="P:receptor guanylyl cyclase signaling pathway"/>
    <property type="evidence" value="ECO:0007669"/>
    <property type="project" value="TreeGrafter"/>
</dbReference>
<evidence type="ECO:0000256" key="14">
    <source>
        <dbReference type="RuleBase" id="RU000405"/>
    </source>
</evidence>
<evidence type="ECO:0000256" key="2">
    <source>
        <dbReference type="ARBA" id="ARBA00004236"/>
    </source>
</evidence>
<name>A0A671UHD0_SPAAU</name>
<dbReference type="GO" id="GO:0005524">
    <property type="term" value="F:ATP binding"/>
    <property type="evidence" value="ECO:0007669"/>
    <property type="project" value="InterPro"/>
</dbReference>
<dbReference type="Proteomes" id="UP000472265">
    <property type="component" value="Chromosome 20"/>
</dbReference>
<evidence type="ECO:0000256" key="11">
    <source>
        <dbReference type="ARBA" id="ARBA00023239"/>
    </source>
</evidence>
<keyword evidence="11 14" id="KW-0456">Lyase</keyword>
<evidence type="ECO:0000256" key="16">
    <source>
        <dbReference type="SAM" id="MobiDB-lite"/>
    </source>
</evidence>
<sequence>DTPIISAGSFGLSCDYTVNLQRLLPPARKVSDFVINFWEKEDNFKPQWKSAYVYKRESNTEDCSSLVFIGMSGLLLSENLKKENRIIISSSPKQSEKSLTCLHTSENRRDRLIRNRWSHIPSDFITLLEKNELNVISLKIVILKELKHSDGNFNETQRIELNALQQIDYYNLTKFYGTVKFDQGVFGVFEYGERGSLRYVLNDKVSYPEETFMDWEFKISVMYDIAKGMSYLHASDIQVHGRLKSTNCVMDNRMVVKITDFGCNTFLSPGRDLWIAPEHLRQEGTSQKGDVYSFAIIAHEIVLRKSTFYTERCSDRVITSYFRPDLNLDTASEKELEVYMLIKSCWDEDPEKRPDFKKVENLLGKIISKIHNQDNESYMDNMIRRLQMYSRNLEHLVEERTVLYKAERDRADHLNFMLLPRPVVKSLKETGLVEPELYEEVTIYFSDIVGFTTLCQYSTPMEVVDMLKDIYEGFDSIVDHHDVYKVETIGDAYMVASGLPNRNGNRHAVDICRMALDILAFMGTFQLRHLPGIPVWIRIGVHSGPCAAGVVGIKMPRYCLFGDTVNTASRMESTGHPLRIHVSQPTIDILQRTDCKFEYEMRGETYLKGKGTETTYWLTGETGEDYDLPTPPTAENFQRLQQDLAQMILACLERRLRGSVRRRKPLSSQSKEGDEDRVSEVESEGGPPEYLHLATVDNTLSTFL</sequence>
<dbReference type="GO" id="GO:0005789">
    <property type="term" value="C:endoplasmic reticulum membrane"/>
    <property type="evidence" value="ECO:0007669"/>
    <property type="project" value="UniProtKB-SubCell"/>
</dbReference>
<evidence type="ECO:0000256" key="15">
    <source>
        <dbReference type="RuleBase" id="RU003431"/>
    </source>
</evidence>
<reference evidence="19" key="3">
    <citation type="submission" date="2025-09" db="UniProtKB">
        <authorList>
            <consortium name="Ensembl"/>
        </authorList>
    </citation>
    <scope>IDENTIFICATION</scope>
</reference>
<evidence type="ECO:0000256" key="4">
    <source>
        <dbReference type="ARBA" id="ARBA00022692"/>
    </source>
</evidence>
<dbReference type="InterPro" id="IPR029787">
    <property type="entry name" value="Nucleotide_cyclase"/>
</dbReference>
<keyword evidence="12 15" id="KW-0141">cGMP biosynthesis</keyword>
<keyword evidence="10" id="KW-0325">Glycoprotein</keyword>
<dbReference type="InterPro" id="IPR000719">
    <property type="entry name" value="Prot_kinase_dom"/>
</dbReference>
<dbReference type="Gene3D" id="3.30.70.1230">
    <property type="entry name" value="Nucleotide cyclase"/>
    <property type="match status" value="1"/>
</dbReference>
<keyword evidence="7" id="KW-0342">GTP-binding</keyword>
<keyword evidence="4" id="KW-0812">Transmembrane</keyword>
<evidence type="ECO:0000256" key="6">
    <source>
        <dbReference type="ARBA" id="ARBA00022989"/>
    </source>
</evidence>
<protein>
    <recommendedName>
        <fullName evidence="15">Guanylate cyclase</fullName>
        <ecNumber evidence="15">4.6.1.2</ecNumber>
    </recommendedName>
</protein>
<dbReference type="PROSITE" id="PS50011">
    <property type="entry name" value="PROTEIN_KINASE_DOM"/>
    <property type="match status" value="1"/>
</dbReference>
<proteinExistence type="inferred from homology"/>
<feature type="domain" description="Protein kinase" evidence="17">
    <location>
        <begin position="88"/>
        <end position="363"/>
    </location>
</feature>
<dbReference type="GO" id="GO:0004383">
    <property type="term" value="F:guanylate cyclase activity"/>
    <property type="evidence" value="ECO:0007669"/>
    <property type="project" value="UniProtKB-EC"/>
</dbReference>
<dbReference type="GO" id="GO:0005525">
    <property type="term" value="F:GTP binding"/>
    <property type="evidence" value="ECO:0007669"/>
    <property type="project" value="UniProtKB-KW"/>
</dbReference>
<organism evidence="19 20">
    <name type="scientific">Sparus aurata</name>
    <name type="common">Gilthead sea bream</name>
    <dbReference type="NCBI Taxonomy" id="8175"/>
    <lineage>
        <taxon>Eukaryota</taxon>
        <taxon>Metazoa</taxon>
        <taxon>Chordata</taxon>
        <taxon>Craniata</taxon>
        <taxon>Vertebrata</taxon>
        <taxon>Euteleostomi</taxon>
        <taxon>Actinopterygii</taxon>
        <taxon>Neopterygii</taxon>
        <taxon>Teleostei</taxon>
        <taxon>Neoteleostei</taxon>
        <taxon>Acanthomorphata</taxon>
        <taxon>Eupercaria</taxon>
        <taxon>Spariformes</taxon>
        <taxon>Sparidae</taxon>
        <taxon>Sparus</taxon>
    </lineage>
</organism>
<dbReference type="PANTHER" id="PTHR11920:SF347">
    <property type="entry name" value="GUANYLYL CYCLASE C"/>
    <property type="match status" value="1"/>
</dbReference>
<gene>
    <name evidence="19" type="primary">gucy2cb</name>
</gene>
<keyword evidence="5" id="KW-0547">Nucleotide-binding</keyword>
<dbReference type="SUPFAM" id="SSF56112">
    <property type="entry name" value="Protein kinase-like (PK-like)"/>
    <property type="match status" value="1"/>
</dbReference>
<evidence type="ECO:0000256" key="3">
    <source>
        <dbReference type="ARBA" id="ARBA00022475"/>
    </source>
</evidence>
<dbReference type="PANTHER" id="PTHR11920">
    <property type="entry name" value="GUANYLYL CYCLASE"/>
    <property type="match status" value="1"/>
</dbReference>
<dbReference type="InterPro" id="IPR001054">
    <property type="entry name" value="A/G_cyclase"/>
</dbReference>
<dbReference type="FunFam" id="1.10.510.10:FF:000364">
    <property type="entry name" value="Guanylate cyclase"/>
    <property type="match status" value="1"/>
</dbReference>
<evidence type="ECO:0000256" key="7">
    <source>
        <dbReference type="ARBA" id="ARBA00023134"/>
    </source>
</evidence>
<evidence type="ECO:0000313" key="20">
    <source>
        <dbReference type="Proteomes" id="UP000472265"/>
    </source>
</evidence>
<evidence type="ECO:0000313" key="19">
    <source>
        <dbReference type="Ensembl" id="ENSSAUP00010013766.1"/>
    </source>
</evidence>
<comment type="catalytic activity">
    <reaction evidence="13">
        <text>GTP = 3',5'-cyclic GMP + diphosphate</text>
        <dbReference type="Rhea" id="RHEA:13665"/>
        <dbReference type="ChEBI" id="CHEBI:33019"/>
        <dbReference type="ChEBI" id="CHEBI:37565"/>
        <dbReference type="ChEBI" id="CHEBI:57746"/>
        <dbReference type="EC" id="4.6.1.2"/>
    </reaction>
    <physiologicalReaction direction="left-to-right" evidence="13">
        <dbReference type="Rhea" id="RHEA:13666"/>
    </physiologicalReaction>
</comment>
<feature type="compositionally biased region" description="Basic and acidic residues" evidence="16">
    <location>
        <begin position="671"/>
        <end position="680"/>
    </location>
</feature>
<dbReference type="InterPro" id="IPR001245">
    <property type="entry name" value="Ser-Thr/Tyr_kinase_cat_dom"/>
</dbReference>
<dbReference type="InterPro" id="IPR018297">
    <property type="entry name" value="A/G_cyclase_CS"/>
</dbReference>
<dbReference type="GO" id="GO:0001653">
    <property type="term" value="F:peptide receptor activity"/>
    <property type="evidence" value="ECO:0007669"/>
    <property type="project" value="TreeGrafter"/>
</dbReference>
<dbReference type="GO" id="GO:0004672">
    <property type="term" value="F:protein kinase activity"/>
    <property type="evidence" value="ECO:0007669"/>
    <property type="project" value="InterPro"/>
</dbReference>
<dbReference type="SUPFAM" id="SSF55073">
    <property type="entry name" value="Nucleotide cyclase"/>
    <property type="match status" value="1"/>
</dbReference>
<dbReference type="Ensembl" id="ENSSAUT00010014634.1">
    <property type="protein sequence ID" value="ENSSAUP00010013766.1"/>
    <property type="gene ID" value="ENSSAUG00010003819.1"/>
</dbReference>
<feature type="region of interest" description="Disordered" evidence="16">
    <location>
        <begin position="661"/>
        <end position="692"/>
    </location>
</feature>
<reference evidence="19" key="1">
    <citation type="submission" date="2021-04" db="EMBL/GenBank/DDBJ databases">
        <authorList>
            <consortium name="Wellcome Sanger Institute Data Sharing"/>
        </authorList>
    </citation>
    <scope>NUCLEOTIDE SEQUENCE [LARGE SCALE GENOMIC DNA]</scope>
</reference>
<dbReference type="GO" id="GO:0004016">
    <property type="term" value="F:adenylate cyclase activity"/>
    <property type="evidence" value="ECO:0007669"/>
    <property type="project" value="TreeGrafter"/>
</dbReference>
<keyword evidence="8" id="KW-0472">Membrane</keyword>
<accession>A0A671UHD0</accession>
<evidence type="ECO:0000256" key="13">
    <source>
        <dbReference type="ARBA" id="ARBA00036920"/>
    </source>
</evidence>
<dbReference type="CDD" id="cd07302">
    <property type="entry name" value="CHD"/>
    <property type="match status" value="1"/>
</dbReference>
<evidence type="ECO:0000259" key="18">
    <source>
        <dbReference type="PROSITE" id="PS50125"/>
    </source>
</evidence>
<keyword evidence="3" id="KW-1003">Cell membrane</keyword>
<keyword evidence="6" id="KW-1133">Transmembrane helix</keyword>
<feature type="domain" description="Guanylate cyclase" evidence="18">
    <location>
        <begin position="442"/>
        <end position="572"/>
    </location>
</feature>
<dbReference type="PROSITE" id="PS00452">
    <property type="entry name" value="GUANYLATE_CYCLASE_1"/>
    <property type="match status" value="1"/>
</dbReference>
<dbReference type="FunFam" id="3.30.70.1230:FF:000015">
    <property type="entry name" value="Guanylate cyclase"/>
    <property type="match status" value="1"/>
</dbReference>
<evidence type="ECO:0000256" key="1">
    <source>
        <dbReference type="ARBA" id="ARBA00004115"/>
    </source>
</evidence>
<dbReference type="Gene3D" id="1.10.510.10">
    <property type="entry name" value="Transferase(Phosphotransferase) domain 1"/>
    <property type="match status" value="1"/>
</dbReference>
<dbReference type="Pfam" id="PF00211">
    <property type="entry name" value="Guanylate_cyc"/>
    <property type="match status" value="1"/>
</dbReference>
<dbReference type="InterPro" id="IPR011009">
    <property type="entry name" value="Kinase-like_dom_sf"/>
</dbReference>
<dbReference type="GeneTree" id="ENSGT00940000155955"/>
<dbReference type="AlphaFoldDB" id="A0A671UHD0"/>
<dbReference type="GO" id="GO:0005886">
    <property type="term" value="C:plasma membrane"/>
    <property type="evidence" value="ECO:0007669"/>
    <property type="project" value="UniProtKB-SubCell"/>
</dbReference>
<comment type="similarity">
    <text evidence="14">Belongs to the adenylyl cyclase class-4/guanylyl cyclase family.</text>
</comment>
<dbReference type="GO" id="GO:0035556">
    <property type="term" value="P:intracellular signal transduction"/>
    <property type="evidence" value="ECO:0007669"/>
    <property type="project" value="InterPro"/>
</dbReference>
<evidence type="ECO:0000256" key="12">
    <source>
        <dbReference type="ARBA" id="ARBA00023293"/>
    </source>
</evidence>
<comment type="subcellular location">
    <subcellularLocation>
        <location evidence="2">Cell membrane</location>
    </subcellularLocation>
    <subcellularLocation>
        <location evidence="1">Endoplasmic reticulum membrane</location>
        <topology evidence="1">Single-pass type I membrane protein</topology>
    </subcellularLocation>
</comment>